<dbReference type="EMBL" id="MN739614">
    <property type="protein sequence ID" value="QHT15944.1"/>
    <property type="molecule type" value="Genomic_DNA"/>
</dbReference>
<sequence>MSTSIGYTNSISGSFPRYIPLGIVKGSSLGGAYQGYMPQAVQTTEKGSFGSNDFETMRFTLRNAWNTVYKAELLAAKRKQIITPFRAVNNAGDLLSRDNYSCGGTCQSFQSRPQIKGLRQHFGSISKSCTPSATYTANQISPDIPAAACNVKFVYDSSDYTTYLKQRAMARNYNDTTFAGNDSSASQSAWRAARRY</sequence>
<accession>A0A6C0DI73</accession>
<protein>
    <submittedName>
        <fullName evidence="1">Uncharacterized protein</fullName>
    </submittedName>
</protein>
<dbReference type="AlphaFoldDB" id="A0A6C0DI73"/>
<reference evidence="1" key="1">
    <citation type="journal article" date="2020" name="Nature">
        <title>Giant virus diversity and host interactions through global metagenomics.</title>
        <authorList>
            <person name="Schulz F."/>
            <person name="Roux S."/>
            <person name="Paez-Espino D."/>
            <person name="Jungbluth S."/>
            <person name="Walsh D.A."/>
            <person name="Denef V.J."/>
            <person name="McMahon K.D."/>
            <person name="Konstantinidis K.T."/>
            <person name="Eloe-Fadrosh E.A."/>
            <person name="Kyrpides N.C."/>
            <person name="Woyke T."/>
        </authorList>
    </citation>
    <scope>NUCLEOTIDE SEQUENCE</scope>
    <source>
        <strain evidence="1">GVMAG-M-3300023174-182</strain>
    </source>
</reference>
<evidence type="ECO:0000313" key="1">
    <source>
        <dbReference type="EMBL" id="QHT15944.1"/>
    </source>
</evidence>
<name>A0A6C0DI73_9ZZZZ</name>
<organism evidence="1">
    <name type="scientific">viral metagenome</name>
    <dbReference type="NCBI Taxonomy" id="1070528"/>
    <lineage>
        <taxon>unclassified sequences</taxon>
        <taxon>metagenomes</taxon>
        <taxon>organismal metagenomes</taxon>
    </lineage>
</organism>
<proteinExistence type="predicted"/>